<gene>
    <name evidence="2" type="ORF">JMJ35_002770</name>
</gene>
<feature type="compositionally biased region" description="Polar residues" evidence="1">
    <location>
        <begin position="23"/>
        <end position="34"/>
    </location>
</feature>
<organism evidence="2 3">
    <name type="scientific">Cladonia borealis</name>
    <dbReference type="NCBI Taxonomy" id="184061"/>
    <lineage>
        <taxon>Eukaryota</taxon>
        <taxon>Fungi</taxon>
        <taxon>Dikarya</taxon>
        <taxon>Ascomycota</taxon>
        <taxon>Pezizomycotina</taxon>
        <taxon>Lecanoromycetes</taxon>
        <taxon>OSLEUM clade</taxon>
        <taxon>Lecanoromycetidae</taxon>
        <taxon>Lecanorales</taxon>
        <taxon>Lecanorineae</taxon>
        <taxon>Cladoniaceae</taxon>
        <taxon>Cladonia</taxon>
    </lineage>
</organism>
<dbReference type="Gene3D" id="3.30.160.60">
    <property type="entry name" value="Classic Zinc Finger"/>
    <property type="match status" value="1"/>
</dbReference>
<evidence type="ECO:0000313" key="2">
    <source>
        <dbReference type="EMBL" id="KAK0515391.1"/>
    </source>
</evidence>
<sequence>MSRSHRRPSDYSRASSPRVDRSLSVTEASFQNLGLTEPAGAQQLSVPSPYQTPDTRRRRPSNLRSELSSPYLPSQYDPRGYHRTASPVSFQDLQPSSTFGTSLLDPEDYQLFPGTADFSGRASPFTTTLNRSAMGDYSFQDTMSNYRDTGSYASSKSPSQRGYTEASLSRSMSGPSGPSILPSSAYSGFRVEEREVARQRRRNIHESRRQSKLLRRKAVLPSNASVRPSEVEPVSASIDFFAAHSGSSYDSPGTYGRTSSTSSTHGPYVPGISASPYQSGYPAPYATSSGVSSTLYPSSQNPSYPAYRDDRRGSTAASNPEPVVLEAPKKPQCWEHGCNGRQFSTFSNLLRHQREKSGTSQKSVCHRCGAEFTRKTARDGHLAHDKCKPRSSS</sequence>
<comment type="caution">
    <text evidence="2">The sequence shown here is derived from an EMBL/GenBank/DDBJ whole genome shotgun (WGS) entry which is preliminary data.</text>
</comment>
<dbReference type="AlphaFoldDB" id="A0AA39R8G4"/>
<keyword evidence="3" id="KW-1185">Reference proteome</keyword>
<feature type="region of interest" description="Disordered" evidence="1">
    <location>
        <begin position="149"/>
        <end position="185"/>
    </location>
</feature>
<evidence type="ECO:0000256" key="1">
    <source>
        <dbReference type="SAM" id="MobiDB-lite"/>
    </source>
</evidence>
<proteinExistence type="predicted"/>
<evidence type="ECO:0008006" key="4">
    <source>
        <dbReference type="Google" id="ProtNLM"/>
    </source>
</evidence>
<dbReference type="EMBL" id="JAFEKC020000004">
    <property type="protein sequence ID" value="KAK0515391.1"/>
    <property type="molecule type" value="Genomic_DNA"/>
</dbReference>
<feature type="region of interest" description="Disordered" evidence="1">
    <location>
        <begin position="248"/>
        <end position="269"/>
    </location>
</feature>
<feature type="compositionally biased region" description="Polar residues" evidence="1">
    <location>
        <begin position="42"/>
        <end position="53"/>
    </location>
</feature>
<name>A0AA39R8G4_9LECA</name>
<feature type="compositionally biased region" description="Polar residues" evidence="1">
    <location>
        <begin position="149"/>
        <end position="170"/>
    </location>
</feature>
<feature type="region of interest" description="Disordered" evidence="1">
    <location>
        <begin position="1"/>
        <end position="102"/>
    </location>
</feature>
<feature type="compositionally biased region" description="Polar residues" evidence="1">
    <location>
        <begin position="86"/>
        <end position="101"/>
    </location>
</feature>
<evidence type="ECO:0000313" key="3">
    <source>
        <dbReference type="Proteomes" id="UP001166286"/>
    </source>
</evidence>
<reference evidence="2" key="1">
    <citation type="submission" date="2023-03" db="EMBL/GenBank/DDBJ databases">
        <title>Complete genome of Cladonia borealis.</title>
        <authorList>
            <person name="Park H."/>
        </authorList>
    </citation>
    <scope>NUCLEOTIDE SEQUENCE</scope>
    <source>
        <strain evidence="2">ANT050790</strain>
    </source>
</reference>
<feature type="region of interest" description="Disordered" evidence="1">
    <location>
        <begin position="286"/>
        <end position="324"/>
    </location>
</feature>
<feature type="compositionally biased region" description="Polar residues" evidence="1">
    <location>
        <begin position="286"/>
        <end position="303"/>
    </location>
</feature>
<feature type="compositionally biased region" description="Polar residues" evidence="1">
    <location>
        <begin position="62"/>
        <end position="72"/>
    </location>
</feature>
<feature type="compositionally biased region" description="Low complexity" evidence="1">
    <location>
        <begin position="171"/>
        <end position="184"/>
    </location>
</feature>
<accession>A0AA39R8G4</accession>
<dbReference type="Proteomes" id="UP001166286">
    <property type="component" value="Unassembled WGS sequence"/>
</dbReference>
<protein>
    <recommendedName>
        <fullName evidence="4">C2H2-type domain-containing protein</fullName>
    </recommendedName>
</protein>